<proteinExistence type="predicted"/>
<reference evidence="1 2" key="1">
    <citation type="journal article" date="2023" name="Plants (Basel)">
        <title>Bridging the Gap: Combining Genomics and Transcriptomics Approaches to Understand Stylosanthes scabra, an Orphan Legume from the Brazilian Caatinga.</title>
        <authorList>
            <person name="Ferreira-Neto J.R.C."/>
            <person name="da Silva M.D."/>
            <person name="Binneck E."/>
            <person name="de Melo N.F."/>
            <person name="da Silva R.H."/>
            <person name="de Melo A.L.T.M."/>
            <person name="Pandolfi V."/>
            <person name="Bustamante F.O."/>
            <person name="Brasileiro-Vidal A.C."/>
            <person name="Benko-Iseppon A.M."/>
        </authorList>
    </citation>
    <scope>NUCLEOTIDE SEQUENCE [LARGE SCALE GENOMIC DNA]</scope>
    <source>
        <tissue evidence="1">Leaves</tissue>
    </source>
</reference>
<accession>A0ABU6RWI1</accession>
<evidence type="ECO:0000313" key="2">
    <source>
        <dbReference type="Proteomes" id="UP001341840"/>
    </source>
</evidence>
<dbReference type="EMBL" id="JASCZI010032484">
    <property type="protein sequence ID" value="MED6128294.1"/>
    <property type="molecule type" value="Genomic_DNA"/>
</dbReference>
<evidence type="ECO:0000313" key="1">
    <source>
        <dbReference type="EMBL" id="MED6128294.1"/>
    </source>
</evidence>
<name>A0ABU6RWI1_9FABA</name>
<comment type="caution">
    <text evidence="1">The sequence shown here is derived from an EMBL/GenBank/DDBJ whole genome shotgun (WGS) entry which is preliminary data.</text>
</comment>
<organism evidence="1 2">
    <name type="scientific">Stylosanthes scabra</name>
    <dbReference type="NCBI Taxonomy" id="79078"/>
    <lineage>
        <taxon>Eukaryota</taxon>
        <taxon>Viridiplantae</taxon>
        <taxon>Streptophyta</taxon>
        <taxon>Embryophyta</taxon>
        <taxon>Tracheophyta</taxon>
        <taxon>Spermatophyta</taxon>
        <taxon>Magnoliopsida</taxon>
        <taxon>eudicotyledons</taxon>
        <taxon>Gunneridae</taxon>
        <taxon>Pentapetalae</taxon>
        <taxon>rosids</taxon>
        <taxon>fabids</taxon>
        <taxon>Fabales</taxon>
        <taxon>Fabaceae</taxon>
        <taxon>Papilionoideae</taxon>
        <taxon>50 kb inversion clade</taxon>
        <taxon>dalbergioids sensu lato</taxon>
        <taxon>Dalbergieae</taxon>
        <taxon>Pterocarpus clade</taxon>
        <taxon>Stylosanthes</taxon>
    </lineage>
</organism>
<dbReference type="Proteomes" id="UP001341840">
    <property type="component" value="Unassembled WGS sequence"/>
</dbReference>
<gene>
    <name evidence="1" type="ORF">PIB30_096344</name>
</gene>
<keyword evidence="2" id="KW-1185">Reference proteome</keyword>
<sequence length="195" mass="21066">MGMPVCTWSVENVSKIAKLWGKVIKFDDRTEQSKSYSTARVLLDCYQWERIHEWISVKVEDKSFEGDEVQGEETPYHKNEVGCVEQSWGAVCDVGAIPGSDAIGALGSVFSASGEGVGGPIGIIDAGFGSSDSLSIETLYRLNTEVLVGEQISVGGHGCDDLQNLSQLQVENPNDDGEYSIEEDSLLEVEAAKTV</sequence>
<protein>
    <submittedName>
        <fullName evidence="1">Uncharacterized protein</fullName>
    </submittedName>
</protein>